<dbReference type="Proteomes" id="UP001499959">
    <property type="component" value="Unassembled WGS sequence"/>
</dbReference>
<dbReference type="SUPFAM" id="SSF51735">
    <property type="entry name" value="NAD(P)-binding Rossmann-fold domains"/>
    <property type="match status" value="1"/>
</dbReference>
<dbReference type="RefSeq" id="WP_345304175.1">
    <property type="nucleotide sequence ID" value="NZ_BAABJE010000015.1"/>
</dbReference>
<dbReference type="InterPro" id="IPR050812">
    <property type="entry name" value="Preph/Arog_dehydrog"/>
</dbReference>
<proteinExistence type="predicted"/>
<dbReference type="SUPFAM" id="SSF48179">
    <property type="entry name" value="6-phosphogluconate dehydrogenase C-terminal domain-like"/>
    <property type="match status" value="1"/>
</dbReference>
<dbReference type="InterPro" id="IPR046825">
    <property type="entry name" value="PDH_C"/>
</dbReference>
<organism evidence="3 4">
    <name type="scientific">Lysobacter hankyongensis</name>
    <dbReference type="NCBI Taxonomy" id="1176535"/>
    <lineage>
        <taxon>Bacteria</taxon>
        <taxon>Pseudomonadati</taxon>
        <taxon>Pseudomonadota</taxon>
        <taxon>Gammaproteobacteria</taxon>
        <taxon>Lysobacterales</taxon>
        <taxon>Lysobacteraceae</taxon>
        <taxon>Lysobacter</taxon>
    </lineage>
</organism>
<evidence type="ECO:0000313" key="4">
    <source>
        <dbReference type="Proteomes" id="UP001499959"/>
    </source>
</evidence>
<feature type="domain" description="Prephenate/arogenate dehydrogenase" evidence="2">
    <location>
        <begin position="21"/>
        <end position="295"/>
    </location>
</feature>
<evidence type="ECO:0000259" key="2">
    <source>
        <dbReference type="PROSITE" id="PS51176"/>
    </source>
</evidence>
<dbReference type="PANTHER" id="PTHR21363">
    <property type="entry name" value="PREPHENATE DEHYDROGENASE"/>
    <property type="match status" value="1"/>
</dbReference>
<reference evidence="4" key="1">
    <citation type="journal article" date="2019" name="Int. J. Syst. Evol. Microbiol.">
        <title>The Global Catalogue of Microorganisms (GCM) 10K type strain sequencing project: providing services to taxonomists for standard genome sequencing and annotation.</title>
        <authorList>
            <consortium name="The Broad Institute Genomics Platform"/>
            <consortium name="The Broad Institute Genome Sequencing Center for Infectious Disease"/>
            <person name="Wu L."/>
            <person name="Ma J."/>
        </authorList>
    </citation>
    <scope>NUCLEOTIDE SEQUENCE [LARGE SCALE GENOMIC DNA]</scope>
    <source>
        <strain evidence="4">JCM 18204</strain>
    </source>
</reference>
<keyword evidence="4" id="KW-1185">Reference proteome</keyword>
<gene>
    <name evidence="3" type="ORF">GCM10023307_30210</name>
</gene>
<dbReference type="PANTHER" id="PTHR21363:SF0">
    <property type="entry name" value="PREPHENATE DEHYDROGENASE [NADP(+)]"/>
    <property type="match status" value="1"/>
</dbReference>
<keyword evidence="1" id="KW-0560">Oxidoreductase</keyword>
<dbReference type="InterPro" id="IPR003099">
    <property type="entry name" value="Prephen_DH"/>
</dbReference>
<evidence type="ECO:0000256" key="1">
    <source>
        <dbReference type="ARBA" id="ARBA00023002"/>
    </source>
</evidence>
<dbReference type="Pfam" id="PF20463">
    <property type="entry name" value="PDH_C"/>
    <property type="match status" value="1"/>
</dbReference>
<accession>A0ABP9BWN5</accession>
<evidence type="ECO:0000313" key="3">
    <source>
        <dbReference type="EMBL" id="GAA4801573.1"/>
    </source>
</evidence>
<dbReference type="PROSITE" id="PS51176">
    <property type="entry name" value="PDH_ADH"/>
    <property type="match status" value="1"/>
</dbReference>
<name>A0ABP9BWN5_9GAMM</name>
<dbReference type="InterPro" id="IPR036291">
    <property type="entry name" value="NAD(P)-bd_dom_sf"/>
</dbReference>
<dbReference type="InterPro" id="IPR008927">
    <property type="entry name" value="6-PGluconate_DH-like_C_sf"/>
</dbReference>
<dbReference type="EMBL" id="BAABJE010000015">
    <property type="protein sequence ID" value="GAA4801573.1"/>
    <property type="molecule type" value="Genomic_DNA"/>
</dbReference>
<protein>
    <submittedName>
        <fullName evidence="3">Prephenate dehydrogenase/arogenate dehydrogenase family protein</fullName>
    </submittedName>
</protein>
<dbReference type="Gene3D" id="1.10.3660.10">
    <property type="entry name" value="6-phosphogluconate dehydrogenase C-terminal like domain"/>
    <property type="match status" value="1"/>
</dbReference>
<sequence length="310" mass="31929">MNPTSASGATPSAGISAKEIASAAIVGSGAVGGMIAEVLERNGVRVERFDLVAREGVAAGDACAPAGALLAALESVDAVVLALPEAPLLRALPVVASRLRADTLLVETASVKQPFESLLADAMGARETVGINPMFAPSVGMRGQPIALVRRRPTPVGDAFLAMLAAEGAHLVALDAAAHDRMASAMQSLVHASILAFGAALQASGESIEDLLRIAPPPFRALTALSARIVGQSRDTYWDIQSTNADAQRMRALLAGSLARLDAAVAEDRRDVFVELLDGIERHQGGAGDALRQACAAMFAALPPRQPPDP</sequence>
<comment type="caution">
    <text evidence="3">The sequence shown here is derived from an EMBL/GenBank/DDBJ whole genome shotgun (WGS) entry which is preliminary data.</text>
</comment>
<dbReference type="Gene3D" id="3.40.50.720">
    <property type="entry name" value="NAD(P)-binding Rossmann-like Domain"/>
    <property type="match status" value="1"/>
</dbReference>